<keyword evidence="2" id="KW-0418">Kinase</keyword>
<evidence type="ECO:0000313" key="2">
    <source>
        <dbReference type="EMBL" id="MCI24926.1"/>
    </source>
</evidence>
<reference evidence="2 3" key="1">
    <citation type="journal article" date="2018" name="Front. Plant Sci.">
        <title>Red Clover (Trifolium pratense) and Zigzag Clover (T. medium) - A Picture of Genomic Similarities and Differences.</title>
        <authorList>
            <person name="Dluhosova J."/>
            <person name="Istvanek J."/>
            <person name="Nedelnik J."/>
            <person name="Repkova J."/>
        </authorList>
    </citation>
    <scope>NUCLEOTIDE SEQUENCE [LARGE SCALE GENOMIC DNA]</scope>
    <source>
        <strain evidence="3">cv. 10/8</strain>
        <tissue evidence="2">Leaf</tissue>
    </source>
</reference>
<sequence length="60" mass="6718">MPSLTLAMVVVVVLPILIIFPYNNKVYGDEQQDSCSQRCGVHNISHPFRLKDSPENCGDK</sequence>
<dbReference type="GO" id="GO:0016301">
    <property type="term" value="F:kinase activity"/>
    <property type="evidence" value="ECO:0007669"/>
    <property type="project" value="UniProtKB-KW"/>
</dbReference>
<keyword evidence="2" id="KW-0808">Transferase</keyword>
<accession>A0A392QN18</accession>
<dbReference type="Proteomes" id="UP000265520">
    <property type="component" value="Unassembled WGS sequence"/>
</dbReference>
<keyword evidence="1" id="KW-0472">Membrane</keyword>
<keyword evidence="3" id="KW-1185">Reference proteome</keyword>
<keyword evidence="1" id="KW-1133">Transmembrane helix</keyword>
<feature type="transmembrane region" description="Helical" evidence="1">
    <location>
        <begin position="6"/>
        <end position="22"/>
    </location>
</feature>
<keyword evidence="1" id="KW-0812">Transmembrane</keyword>
<name>A0A392QN18_9FABA</name>
<dbReference type="AlphaFoldDB" id="A0A392QN18"/>
<feature type="non-terminal residue" evidence="2">
    <location>
        <position position="60"/>
    </location>
</feature>
<comment type="caution">
    <text evidence="2">The sequence shown here is derived from an EMBL/GenBank/DDBJ whole genome shotgun (WGS) entry which is preliminary data.</text>
</comment>
<dbReference type="EMBL" id="LXQA010144335">
    <property type="protein sequence ID" value="MCI24926.1"/>
    <property type="molecule type" value="Genomic_DNA"/>
</dbReference>
<organism evidence="2 3">
    <name type="scientific">Trifolium medium</name>
    <dbReference type="NCBI Taxonomy" id="97028"/>
    <lineage>
        <taxon>Eukaryota</taxon>
        <taxon>Viridiplantae</taxon>
        <taxon>Streptophyta</taxon>
        <taxon>Embryophyta</taxon>
        <taxon>Tracheophyta</taxon>
        <taxon>Spermatophyta</taxon>
        <taxon>Magnoliopsida</taxon>
        <taxon>eudicotyledons</taxon>
        <taxon>Gunneridae</taxon>
        <taxon>Pentapetalae</taxon>
        <taxon>rosids</taxon>
        <taxon>fabids</taxon>
        <taxon>Fabales</taxon>
        <taxon>Fabaceae</taxon>
        <taxon>Papilionoideae</taxon>
        <taxon>50 kb inversion clade</taxon>
        <taxon>NPAAA clade</taxon>
        <taxon>Hologalegina</taxon>
        <taxon>IRL clade</taxon>
        <taxon>Trifolieae</taxon>
        <taxon>Trifolium</taxon>
    </lineage>
</organism>
<evidence type="ECO:0000256" key="1">
    <source>
        <dbReference type="SAM" id="Phobius"/>
    </source>
</evidence>
<proteinExistence type="predicted"/>
<protein>
    <submittedName>
        <fullName evidence="2">Kinase-like protein</fullName>
    </submittedName>
</protein>
<evidence type="ECO:0000313" key="3">
    <source>
        <dbReference type="Proteomes" id="UP000265520"/>
    </source>
</evidence>